<dbReference type="EMBL" id="MG288683">
    <property type="protein sequence ID" value="AVX35538.1"/>
    <property type="molecule type" value="Genomic_DNA"/>
</dbReference>
<name>A0A2R4NHF2_KLEAE</name>
<accession>A0A2R4NHF2</accession>
<evidence type="ECO:0000313" key="2">
    <source>
        <dbReference type="EMBL" id="AVX35538.1"/>
    </source>
</evidence>
<feature type="compositionally biased region" description="Basic residues" evidence="1">
    <location>
        <begin position="42"/>
        <end position="53"/>
    </location>
</feature>
<evidence type="ECO:0000256" key="1">
    <source>
        <dbReference type="SAM" id="MobiDB-lite"/>
    </source>
</evidence>
<organism evidence="2">
    <name type="scientific">Klebsiella aerogenes</name>
    <name type="common">Enterobacter aerogenes</name>
    <dbReference type="NCBI Taxonomy" id="548"/>
    <lineage>
        <taxon>Bacteria</taxon>
        <taxon>Pseudomonadati</taxon>
        <taxon>Pseudomonadota</taxon>
        <taxon>Gammaproteobacteria</taxon>
        <taxon>Enterobacterales</taxon>
        <taxon>Enterobacteriaceae</taxon>
        <taxon>Klebsiella/Raoultella group</taxon>
        <taxon>Klebsiella</taxon>
    </lineage>
</organism>
<proteinExistence type="predicted"/>
<reference evidence="2" key="1">
    <citation type="journal article" date="2018" name="Front. Microbiol.">
        <title>Dissemination of KPC-2-Encoding IncX6 Plasmids Among Multiple Enterobacteriaceae Species in a Single Chinese Hospital.</title>
        <authorList>
            <person name="Li B."/>
            <person name="Feng J."/>
            <person name="Zhan Z."/>
            <person name="Yin Z."/>
            <person name="Jiang Q."/>
            <person name="Wei P."/>
            <person name="Chen X."/>
            <person name="Gao B."/>
            <person name="Hou J."/>
            <person name="Mao P."/>
            <person name="Wu W."/>
            <person name="Chen W."/>
            <person name="Tong Y."/>
            <person name="Wang J."/>
            <person name="Li B."/>
            <person name="Zhou D."/>
        </authorList>
    </citation>
    <scope>NUCLEOTIDE SEQUENCE</scope>
    <source>
        <strain evidence="2">E20</strain>
        <plasmid evidence="2">pE20-NR</plasmid>
    </source>
</reference>
<geneLocation type="plasmid" evidence="2">
    <name>pE20-NR</name>
</geneLocation>
<feature type="region of interest" description="Disordered" evidence="1">
    <location>
        <begin position="28"/>
        <end position="53"/>
    </location>
</feature>
<protein>
    <submittedName>
        <fullName evidence="2">Uncharacterized protein</fullName>
    </submittedName>
</protein>
<keyword evidence="2" id="KW-0614">Plasmid</keyword>
<sequence>MARGKPRPGQLLSPVLVYALAANGSQTGEGFIQGAGSAGPRTKSKPRPRQLNG</sequence>
<dbReference type="AlphaFoldDB" id="A0A2R4NHF2"/>